<gene>
    <name evidence="5" type="ORF">H9L10_00465</name>
</gene>
<comment type="similarity">
    <text evidence="1">Belongs to the carbohydrate kinase PfkB family.</text>
</comment>
<evidence type="ECO:0000259" key="4">
    <source>
        <dbReference type="Pfam" id="PF00294"/>
    </source>
</evidence>
<name>A0A7G9R215_9MICO</name>
<keyword evidence="6" id="KW-1185">Reference proteome</keyword>
<sequence length="313" mass="32152">MAEVVTLGEAMGRLASQGIGPLRHSAALDLGVAGAESNVAIGLARLGVPVQWVGRVGDDEFGRLVVSTLRGEGVEVRAAVDPRARTGLLVRERRTAAVTRVTYYREGSAGSLLAVEDLDEAAIASARLLHVSGITPALGPSARAALDRAVAVARSSGTAVSFDVNFRARLWAPDAAAEVLRPVAAAADVVFAGHAEARLLVGDAVADAELADRLHELGPRHAVVKHGRHGAVSCVDGVARTSAVFEVAEVDPIGAGDAFAAGYLAEWVAGADPATMLDTAARCGALAAAVDGDWEGQPSRDELALLATVDVER</sequence>
<dbReference type="SUPFAM" id="SSF53613">
    <property type="entry name" value="Ribokinase-like"/>
    <property type="match status" value="1"/>
</dbReference>
<dbReference type="AlphaFoldDB" id="A0A7G9R215"/>
<reference evidence="5 6" key="1">
    <citation type="submission" date="2020-08" db="EMBL/GenBank/DDBJ databases">
        <title>Genome sequence of Phycicoccus endophyticus JCM 31784T.</title>
        <authorList>
            <person name="Hyun D.-W."/>
            <person name="Bae J.-W."/>
        </authorList>
    </citation>
    <scope>NUCLEOTIDE SEQUENCE [LARGE SCALE GENOMIC DNA]</scope>
    <source>
        <strain evidence="5 6">JCM 31784</strain>
    </source>
</reference>
<dbReference type="InterPro" id="IPR029056">
    <property type="entry name" value="Ribokinase-like"/>
</dbReference>
<dbReference type="PANTHER" id="PTHR43320">
    <property type="entry name" value="SUGAR KINASE"/>
    <property type="match status" value="1"/>
</dbReference>
<dbReference type="InterPro" id="IPR002173">
    <property type="entry name" value="Carboh/pur_kinase_PfkB_CS"/>
</dbReference>
<keyword evidence="2" id="KW-0808">Transferase</keyword>
<dbReference type="EMBL" id="CP060712">
    <property type="protein sequence ID" value="QNN49640.1"/>
    <property type="molecule type" value="Genomic_DNA"/>
</dbReference>
<dbReference type="InterPro" id="IPR052700">
    <property type="entry name" value="Carb_kinase_PfkB-like"/>
</dbReference>
<protein>
    <submittedName>
        <fullName evidence="5">Sugar kinase</fullName>
    </submittedName>
</protein>
<evidence type="ECO:0000256" key="1">
    <source>
        <dbReference type="ARBA" id="ARBA00010688"/>
    </source>
</evidence>
<keyword evidence="3 5" id="KW-0418">Kinase</keyword>
<proteinExistence type="inferred from homology"/>
<dbReference type="Pfam" id="PF00294">
    <property type="entry name" value="PfkB"/>
    <property type="match status" value="1"/>
</dbReference>
<dbReference type="GO" id="GO:0016301">
    <property type="term" value="F:kinase activity"/>
    <property type="evidence" value="ECO:0007669"/>
    <property type="project" value="UniProtKB-KW"/>
</dbReference>
<evidence type="ECO:0000256" key="3">
    <source>
        <dbReference type="ARBA" id="ARBA00022777"/>
    </source>
</evidence>
<dbReference type="KEGG" id="pei:H9L10_00465"/>
<dbReference type="InterPro" id="IPR011611">
    <property type="entry name" value="PfkB_dom"/>
</dbReference>
<accession>A0A7G9R215</accession>
<dbReference type="PROSITE" id="PS00584">
    <property type="entry name" value="PFKB_KINASES_2"/>
    <property type="match status" value="1"/>
</dbReference>
<dbReference type="RefSeq" id="WP_166101812.1">
    <property type="nucleotide sequence ID" value="NZ_BMMY01000004.1"/>
</dbReference>
<feature type="domain" description="Carbohydrate kinase PfkB" evidence="4">
    <location>
        <begin position="1"/>
        <end position="293"/>
    </location>
</feature>
<dbReference type="CDD" id="cd01166">
    <property type="entry name" value="KdgK"/>
    <property type="match status" value="1"/>
</dbReference>
<dbReference type="Proteomes" id="UP000515976">
    <property type="component" value="Chromosome"/>
</dbReference>
<evidence type="ECO:0000256" key="2">
    <source>
        <dbReference type="ARBA" id="ARBA00022679"/>
    </source>
</evidence>
<dbReference type="PANTHER" id="PTHR43320:SF2">
    <property type="entry name" value="2-DEHYDRO-3-DEOXYGLUCONOKINASE_2-DEHYDRO-3-DEOXYGALACTONOKINASE"/>
    <property type="match status" value="1"/>
</dbReference>
<evidence type="ECO:0000313" key="6">
    <source>
        <dbReference type="Proteomes" id="UP000515976"/>
    </source>
</evidence>
<dbReference type="Gene3D" id="3.40.1190.20">
    <property type="match status" value="1"/>
</dbReference>
<organism evidence="5 6">
    <name type="scientific">Phycicoccus endophyticus</name>
    <dbReference type="NCBI Taxonomy" id="1690220"/>
    <lineage>
        <taxon>Bacteria</taxon>
        <taxon>Bacillati</taxon>
        <taxon>Actinomycetota</taxon>
        <taxon>Actinomycetes</taxon>
        <taxon>Micrococcales</taxon>
        <taxon>Intrasporangiaceae</taxon>
        <taxon>Phycicoccus</taxon>
    </lineage>
</organism>
<evidence type="ECO:0000313" key="5">
    <source>
        <dbReference type="EMBL" id="QNN49640.1"/>
    </source>
</evidence>